<dbReference type="EMBL" id="JADJEV010000005">
    <property type="protein sequence ID" value="MBK6975295.1"/>
    <property type="molecule type" value="Genomic_DNA"/>
</dbReference>
<dbReference type="PANTHER" id="PTHR11699">
    <property type="entry name" value="ALDEHYDE DEHYDROGENASE-RELATED"/>
    <property type="match status" value="1"/>
</dbReference>
<dbReference type="PROSITE" id="PS00687">
    <property type="entry name" value="ALDEHYDE_DEHYDR_GLU"/>
    <property type="match status" value="1"/>
</dbReference>
<protein>
    <submittedName>
        <fullName evidence="6">Aldehyde dehydrogenase family protein</fullName>
    </submittedName>
</protein>
<dbReference type="CDD" id="cd07078">
    <property type="entry name" value="ALDH"/>
    <property type="match status" value="1"/>
</dbReference>
<dbReference type="GO" id="GO:0016620">
    <property type="term" value="F:oxidoreductase activity, acting on the aldehyde or oxo group of donors, NAD or NADP as acceptor"/>
    <property type="evidence" value="ECO:0007669"/>
    <property type="project" value="InterPro"/>
</dbReference>
<keyword evidence="1 3" id="KW-0560">Oxidoreductase</keyword>
<comment type="similarity">
    <text evidence="3">Belongs to the aldehyde dehydrogenase family.</text>
</comment>
<evidence type="ECO:0000313" key="7">
    <source>
        <dbReference type="Proteomes" id="UP000807785"/>
    </source>
</evidence>
<dbReference type="InterPro" id="IPR015590">
    <property type="entry name" value="Aldehyde_DH_dom"/>
</dbReference>
<dbReference type="InterPro" id="IPR000868">
    <property type="entry name" value="Isochorismatase-like_dom"/>
</dbReference>
<dbReference type="Pfam" id="PF00171">
    <property type="entry name" value="Aldedh"/>
    <property type="match status" value="1"/>
</dbReference>
<dbReference type="InterPro" id="IPR036380">
    <property type="entry name" value="Isochorismatase-like_sf"/>
</dbReference>
<dbReference type="InterPro" id="IPR016162">
    <property type="entry name" value="Ald_DH_N"/>
</dbReference>
<dbReference type="InterPro" id="IPR016160">
    <property type="entry name" value="Ald_DH_CS_CYS"/>
</dbReference>
<comment type="caution">
    <text evidence="6">The sequence shown here is derived from an EMBL/GenBank/DDBJ whole genome shotgun (WGS) entry which is preliminary data.</text>
</comment>
<accession>A0A9D7HW80</accession>
<name>A0A9D7HW80_9PROT</name>
<organism evidence="6 7">
    <name type="scientific">Candidatus Methylophosphatis roskildensis</name>
    <dbReference type="NCBI Taxonomy" id="2899263"/>
    <lineage>
        <taxon>Bacteria</taxon>
        <taxon>Pseudomonadati</taxon>
        <taxon>Pseudomonadota</taxon>
        <taxon>Betaproteobacteria</taxon>
        <taxon>Nitrosomonadales</taxon>
        <taxon>Sterolibacteriaceae</taxon>
        <taxon>Candidatus Methylophosphatis</taxon>
    </lineage>
</organism>
<proteinExistence type="inferred from homology"/>
<sequence>MKAALLLVDVQQDFLSRPGLVPDATELERRLAGLIAAFRRNRLPVLHSRTLIGSDGRGRMPHWVRLGRLSCVAGSAGAAPPPALTEAESEPVLAKPFFSAFGNPALERTLRAASVDTLIIAGVYTHACVRATALDAYQAGFAVWIAADCIASDAPLHARLTLDYLDARAGEVLPSAAIADRLGLTRPAAAADAPIETTPVGHVAGRWQAASGHELWIQHDPADWRRCLAAVPLGRSADVERAATGLAAGQRQWSRRAIDDRAALLSQWADALLAREDSLVELLVREVGKPATDGRAEVRYAIELLRATLGHADPDAAALSTGQRAWVRSRPLGVVALVTPWNNPVAIPAGKIAPALLWGNAVVWKPALQAPGIARSLIESLFEAGIAPDCMSTVLGDAQTAQAMVSRTEVAAVSFTGSIAAGREVALLCAAGGKRLQAEMGGNNAVIVGRSADTAAVAAKIAVLAFSYAGQRCTAPRRLIVARDVFDAFAEALLAEVVALRIGEPSRDDTQVGPLISRAQQSRVGSVVEASVAEGGKLLCGGRVPPGFGHGCWFEPTVLHVTDRNCAAVREETFGPVAMLQRADDFAAAIAACNDVPHGLVASLYSNEADEHRQFLELAEAGILRVNDLECAIHPDAPFGGWKASGLGPPEHGSWDRAFYSLPQAVYGHHR</sequence>
<feature type="active site" evidence="2">
    <location>
        <position position="439"/>
    </location>
</feature>
<gene>
    <name evidence="6" type="ORF">IPH26_20920</name>
</gene>
<dbReference type="Gene3D" id="3.40.309.10">
    <property type="entry name" value="Aldehyde Dehydrogenase, Chain A, domain 2"/>
    <property type="match status" value="1"/>
</dbReference>
<dbReference type="InterPro" id="IPR016161">
    <property type="entry name" value="Ald_DH/histidinol_DH"/>
</dbReference>
<dbReference type="AlphaFoldDB" id="A0A9D7HW80"/>
<dbReference type="Gene3D" id="3.40.50.850">
    <property type="entry name" value="Isochorismatase-like"/>
    <property type="match status" value="1"/>
</dbReference>
<evidence type="ECO:0000313" key="6">
    <source>
        <dbReference type="EMBL" id="MBK6975295.1"/>
    </source>
</evidence>
<dbReference type="SUPFAM" id="SSF53720">
    <property type="entry name" value="ALDH-like"/>
    <property type="match status" value="1"/>
</dbReference>
<reference evidence="6" key="1">
    <citation type="submission" date="2020-10" db="EMBL/GenBank/DDBJ databases">
        <title>Connecting structure to function with the recovery of over 1000 high-quality activated sludge metagenome-assembled genomes encoding full-length rRNA genes using long-read sequencing.</title>
        <authorList>
            <person name="Singleton C.M."/>
            <person name="Petriglieri F."/>
            <person name="Kristensen J.M."/>
            <person name="Kirkegaard R.H."/>
            <person name="Michaelsen T.Y."/>
            <person name="Andersen M.H."/>
            <person name="Karst S.M."/>
            <person name="Dueholm M.S."/>
            <person name="Nielsen P.H."/>
            <person name="Albertsen M."/>
        </authorList>
    </citation>
    <scope>NUCLEOTIDE SEQUENCE</scope>
    <source>
        <strain evidence="6">Bjer_18-Q3-R1-45_BAT3C.347</strain>
    </source>
</reference>
<dbReference type="PROSITE" id="PS00070">
    <property type="entry name" value="ALDEHYDE_DEHYDR_CYS"/>
    <property type="match status" value="1"/>
</dbReference>
<evidence type="ECO:0000256" key="3">
    <source>
        <dbReference type="RuleBase" id="RU003345"/>
    </source>
</evidence>
<dbReference type="SUPFAM" id="SSF52499">
    <property type="entry name" value="Isochorismatase-like hydrolases"/>
    <property type="match status" value="1"/>
</dbReference>
<feature type="domain" description="Aldehyde dehydrogenase" evidence="4">
    <location>
        <begin position="218"/>
        <end position="661"/>
    </location>
</feature>
<dbReference type="Gene3D" id="3.40.605.10">
    <property type="entry name" value="Aldehyde Dehydrogenase, Chain A, domain 1"/>
    <property type="match status" value="1"/>
</dbReference>
<dbReference type="CDD" id="cd00431">
    <property type="entry name" value="cysteine_hydrolases"/>
    <property type="match status" value="1"/>
</dbReference>
<dbReference type="Pfam" id="PF00857">
    <property type="entry name" value="Isochorismatase"/>
    <property type="match status" value="1"/>
</dbReference>
<dbReference type="Proteomes" id="UP000807785">
    <property type="component" value="Unassembled WGS sequence"/>
</dbReference>
<dbReference type="InterPro" id="IPR029510">
    <property type="entry name" value="Ald_DH_CS_GLU"/>
</dbReference>
<evidence type="ECO:0000259" key="4">
    <source>
        <dbReference type="Pfam" id="PF00171"/>
    </source>
</evidence>
<evidence type="ECO:0000259" key="5">
    <source>
        <dbReference type="Pfam" id="PF00857"/>
    </source>
</evidence>
<feature type="domain" description="Isochorismatase-like" evidence="5">
    <location>
        <begin position="3"/>
        <end position="175"/>
    </location>
</feature>
<dbReference type="InterPro" id="IPR016163">
    <property type="entry name" value="Ald_DH_C"/>
</dbReference>
<evidence type="ECO:0000256" key="2">
    <source>
        <dbReference type="PROSITE-ProRule" id="PRU10007"/>
    </source>
</evidence>
<evidence type="ECO:0000256" key="1">
    <source>
        <dbReference type="ARBA" id="ARBA00023002"/>
    </source>
</evidence>